<feature type="region of interest" description="Disordered" evidence="1">
    <location>
        <begin position="322"/>
        <end position="353"/>
    </location>
</feature>
<feature type="transmembrane region" description="Helical" evidence="2">
    <location>
        <begin position="179"/>
        <end position="203"/>
    </location>
</feature>
<sequence>MSSFFPNDDTMAATLASTVSSLPAPSLGSTSGAVLLGTIFGSMLYGLVLYQTYKYYRLYPKDRIALKSLVCIIAVMETIHNALWILVCYEYFVVNFFNPLNLLRTHWYVQLTVPFSGFTPLVAQIFYACRLYYLGTEIKYRLIVAATVVIMLSDFGWDIAGTILVFHAKTLADFSHSSWIVSVSSGHLVVGDTLIAATLIYVLRQNRTGFRRTDSVLDLLVMYTINSGLLIMISALFTFAFALRDPNNLIYAGISIVGVKLYSNSALAMLNSRRHLSSRMMGAFEAGSEDLVPRTHDDAPLSTLQWNVRQITVSLPVTSEVTSDTATSAGGGNVASGDRLLGGSDSDLKPSDVARPAVDVTRTV</sequence>
<evidence type="ECO:0000259" key="3">
    <source>
        <dbReference type="Pfam" id="PF20152"/>
    </source>
</evidence>
<dbReference type="PANTHER" id="PTHR40465">
    <property type="entry name" value="CHROMOSOME 1, WHOLE GENOME SHOTGUN SEQUENCE"/>
    <property type="match status" value="1"/>
</dbReference>
<evidence type="ECO:0000313" key="5">
    <source>
        <dbReference type="Proteomes" id="UP000193067"/>
    </source>
</evidence>
<evidence type="ECO:0000256" key="1">
    <source>
        <dbReference type="SAM" id="MobiDB-lite"/>
    </source>
</evidence>
<dbReference type="AlphaFoldDB" id="A0A1Y2II26"/>
<gene>
    <name evidence="4" type="ORF">PYCCODRAFT_1438124</name>
</gene>
<feature type="domain" description="DUF6534" evidence="3">
    <location>
        <begin position="189"/>
        <end position="275"/>
    </location>
</feature>
<dbReference type="PANTHER" id="PTHR40465:SF1">
    <property type="entry name" value="DUF6534 DOMAIN-CONTAINING PROTEIN"/>
    <property type="match status" value="1"/>
</dbReference>
<organism evidence="4 5">
    <name type="scientific">Trametes coccinea (strain BRFM310)</name>
    <name type="common">Pycnoporus coccineus</name>
    <dbReference type="NCBI Taxonomy" id="1353009"/>
    <lineage>
        <taxon>Eukaryota</taxon>
        <taxon>Fungi</taxon>
        <taxon>Dikarya</taxon>
        <taxon>Basidiomycota</taxon>
        <taxon>Agaricomycotina</taxon>
        <taxon>Agaricomycetes</taxon>
        <taxon>Polyporales</taxon>
        <taxon>Polyporaceae</taxon>
        <taxon>Trametes</taxon>
    </lineage>
</organism>
<keyword evidence="5" id="KW-1185">Reference proteome</keyword>
<dbReference type="Pfam" id="PF20152">
    <property type="entry name" value="DUF6534"/>
    <property type="match status" value="1"/>
</dbReference>
<dbReference type="OrthoDB" id="2732212at2759"/>
<evidence type="ECO:0000313" key="4">
    <source>
        <dbReference type="EMBL" id="OSC99561.1"/>
    </source>
</evidence>
<protein>
    <recommendedName>
        <fullName evidence="3">DUF6534 domain-containing protein</fullName>
    </recommendedName>
</protein>
<feature type="transmembrane region" description="Helical" evidence="2">
    <location>
        <begin position="64"/>
        <end position="87"/>
    </location>
</feature>
<dbReference type="InterPro" id="IPR045339">
    <property type="entry name" value="DUF6534"/>
</dbReference>
<keyword evidence="2" id="KW-1133">Transmembrane helix</keyword>
<feature type="transmembrane region" description="Helical" evidence="2">
    <location>
        <begin position="140"/>
        <end position="167"/>
    </location>
</feature>
<feature type="transmembrane region" description="Helical" evidence="2">
    <location>
        <begin position="249"/>
        <end position="270"/>
    </location>
</feature>
<reference evidence="4 5" key="1">
    <citation type="journal article" date="2015" name="Biotechnol. Biofuels">
        <title>Enhanced degradation of softwood versus hardwood by the white-rot fungus Pycnoporus coccineus.</title>
        <authorList>
            <person name="Couturier M."/>
            <person name="Navarro D."/>
            <person name="Chevret D."/>
            <person name="Henrissat B."/>
            <person name="Piumi F."/>
            <person name="Ruiz-Duenas F.J."/>
            <person name="Martinez A.T."/>
            <person name="Grigoriev I.V."/>
            <person name="Riley R."/>
            <person name="Lipzen A."/>
            <person name="Berrin J.G."/>
            <person name="Master E.R."/>
            <person name="Rosso M.N."/>
        </authorList>
    </citation>
    <scope>NUCLEOTIDE SEQUENCE [LARGE SCALE GENOMIC DNA]</scope>
    <source>
        <strain evidence="4 5">BRFM310</strain>
    </source>
</reference>
<keyword evidence="2" id="KW-0472">Membrane</keyword>
<accession>A0A1Y2II26</accession>
<dbReference type="Proteomes" id="UP000193067">
    <property type="component" value="Unassembled WGS sequence"/>
</dbReference>
<dbReference type="EMBL" id="KZ084126">
    <property type="protein sequence ID" value="OSC99561.1"/>
    <property type="molecule type" value="Genomic_DNA"/>
</dbReference>
<feature type="transmembrane region" description="Helical" evidence="2">
    <location>
        <begin position="215"/>
        <end position="243"/>
    </location>
</feature>
<proteinExistence type="predicted"/>
<name>A0A1Y2II26_TRAC3</name>
<feature type="transmembrane region" description="Helical" evidence="2">
    <location>
        <begin position="32"/>
        <end position="52"/>
    </location>
</feature>
<evidence type="ECO:0000256" key="2">
    <source>
        <dbReference type="SAM" id="Phobius"/>
    </source>
</evidence>
<keyword evidence="2" id="KW-0812">Transmembrane</keyword>
<feature type="transmembrane region" description="Helical" evidence="2">
    <location>
        <begin position="107"/>
        <end position="128"/>
    </location>
</feature>